<feature type="transmembrane region" description="Helical" evidence="10">
    <location>
        <begin position="191"/>
        <end position="213"/>
    </location>
</feature>
<dbReference type="EMBL" id="CP022163">
    <property type="protein sequence ID" value="ATB26626.1"/>
    <property type="molecule type" value="Genomic_DNA"/>
</dbReference>
<keyword evidence="7 10" id="KW-0812">Transmembrane</keyword>
<dbReference type="Pfam" id="PF00528">
    <property type="entry name" value="BPD_transp_1"/>
    <property type="match status" value="1"/>
</dbReference>
<evidence type="ECO:0000256" key="2">
    <source>
        <dbReference type="ARBA" id="ARBA00004651"/>
    </source>
</evidence>
<keyword evidence="14" id="KW-1185">Reference proteome</keyword>
<dbReference type="OrthoDB" id="9795403at2"/>
<dbReference type="Gene3D" id="1.10.3720.10">
    <property type="entry name" value="MetI-like"/>
    <property type="match status" value="1"/>
</dbReference>
<keyword evidence="8 10" id="KW-1133">Transmembrane helix</keyword>
<evidence type="ECO:0000256" key="9">
    <source>
        <dbReference type="ARBA" id="ARBA00023136"/>
    </source>
</evidence>
<comment type="function">
    <text evidence="1 11">Part of the binding-protein-dependent transport system for molybdenum; probably responsible for the translocation of the substrate across the membrane.</text>
</comment>
<dbReference type="InterPro" id="IPR035906">
    <property type="entry name" value="MetI-like_sf"/>
</dbReference>
<sequence length="226" mass="24043">MDHAALWLSLRLAGWTTIILLGVGLPIAWWLARSHWRWKFLVEALVALPLVLPPTVLGFYLLLAMGPRGPLGPAFEALAGHSLPFSFEGLLLASVLYSLPFAVQPFTAALAGVDPRLIEASWCLGVSRARTFVRVVLPLAATGILSGMVLTFAHTLGEFGVVLMVGGNLEGRTRTASIAIYDSVQALDYAAAGRTSLVLLVVSFAVLALTYGVRRGGGAPWGPPRS</sequence>
<feature type="transmembrane region" description="Helical" evidence="10">
    <location>
        <begin position="132"/>
        <end position="153"/>
    </location>
</feature>
<dbReference type="NCBIfam" id="TIGR02141">
    <property type="entry name" value="modB_ABC"/>
    <property type="match status" value="1"/>
</dbReference>
<evidence type="ECO:0000256" key="8">
    <source>
        <dbReference type="ARBA" id="ARBA00022989"/>
    </source>
</evidence>
<gene>
    <name evidence="13" type="ORF">MEBOL_000054</name>
</gene>
<evidence type="ECO:0000259" key="12">
    <source>
        <dbReference type="PROSITE" id="PS50928"/>
    </source>
</evidence>
<keyword evidence="6 11" id="KW-0500">Molybdenum</keyword>
<feature type="transmembrane region" description="Helical" evidence="10">
    <location>
        <begin position="12"/>
        <end position="32"/>
    </location>
</feature>
<dbReference type="SUPFAM" id="SSF161098">
    <property type="entry name" value="MetI-like"/>
    <property type="match status" value="1"/>
</dbReference>
<feature type="domain" description="ABC transmembrane type-1" evidence="12">
    <location>
        <begin position="6"/>
        <end position="210"/>
    </location>
</feature>
<evidence type="ECO:0000256" key="7">
    <source>
        <dbReference type="ARBA" id="ARBA00022692"/>
    </source>
</evidence>
<dbReference type="KEGG" id="mbd:MEBOL_000054"/>
<reference evidence="13 14" key="1">
    <citation type="submission" date="2017-06" db="EMBL/GenBank/DDBJ databases">
        <authorList>
            <person name="Kim H.J."/>
            <person name="Triplett B.A."/>
        </authorList>
    </citation>
    <scope>NUCLEOTIDE SEQUENCE [LARGE SCALE GENOMIC DNA]</scope>
    <source>
        <strain evidence="13 14">DSM 14713</strain>
    </source>
</reference>
<dbReference type="GO" id="GO:0015098">
    <property type="term" value="F:molybdate ion transmembrane transporter activity"/>
    <property type="evidence" value="ECO:0007669"/>
    <property type="project" value="UniProtKB-UniRule"/>
</dbReference>
<name>A0A286SGI3_9BACT</name>
<evidence type="ECO:0000256" key="11">
    <source>
        <dbReference type="RuleBase" id="RU365097"/>
    </source>
</evidence>
<keyword evidence="5 11" id="KW-1003">Cell membrane</keyword>
<comment type="similarity">
    <text evidence="3 11">Belongs to the binding-protein-dependent transport system permease family. CysTW subfamily.</text>
</comment>
<evidence type="ECO:0000256" key="4">
    <source>
        <dbReference type="ARBA" id="ARBA00022448"/>
    </source>
</evidence>
<feature type="transmembrane region" description="Helical" evidence="10">
    <location>
        <begin position="85"/>
        <end position="111"/>
    </location>
</feature>
<dbReference type="InterPro" id="IPR011867">
    <property type="entry name" value="ModB_ABC"/>
</dbReference>
<keyword evidence="9 10" id="KW-0472">Membrane</keyword>
<feature type="transmembrane region" description="Helical" evidence="10">
    <location>
        <begin position="44"/>
        <end position="65"/>
    </location>
</feature>
<dbReference type="PANTHER" id="PTHR30183">
    <property type="entry name" value="MOLYBDENUM TRANSPORT SYSTEM PERMEASE PROTEIN MODB"/>
    <property type="match status" value="1"/>
</dbReference>
<dbReference type="Proteomes" id="UP000217289">
    <property type="component" value="Chromosome"/>
</dbReference>
<organism evidence="13 14">
    <name type="scientific">Melittangium boletus DSM 14713</name>
    <dbReference type="NCBI Taxonomy" id="1294270"/>
    <lineage>
        <taxon>Bacteria</taxon>
        <taxon>Pseudomonadati</taxon>
        <taxon>Myxococcota</taxon>
        <taxon>Myxococcia</taxon>
        <taxon>Myxococcales</taxon>
        <taxon>Cystobacterineae</taxon>
        <taxon>Archangiaceae</taxon>
        <taxon>Melittangium</taxon>
    </lineage>
</organism>
<protein>
    <recommendedName>
        <fullName evidence="11">Molybdenum transport system permease</fullName>
    </recommendedName>
</protein>
<dbReference type="GO" id="GO:0005886">
    <property type="term" value="C:plasma membrane"/>
    <property type="evidence" value="ECO:0007669"/>
    <property type="project" value="UniProtKB-SubCell"/>
</dbReference>
<evidence type="ECO:0000256" key="6">
    <source>
        <dbReference type="ARBA" id="ARBA00022505"/>
    </source>
</evidence>
<comment type="subcellular location">
    <subcellularLocation>
        <location evidence="2 10">Cell membrane</location>
        <topology evidence="2 10">Multi-pass membrane protein</topology>
    </subcellularLocation>
</comment>
<dbReference type="CDD" id="cd06261">
    <property type="entry name" value="TM_PBP2"/>
    <property type="match status" value="1"/>
</dbReference>
<proteinExistence type="inferred from homology"/>
<dbReference type="RefSeq" id="WP_095975537.1">
    <property type="nucleotide sequence ID" value="NZ_CP022163.1"/>
</dbReference>
<dbReference type="InterPro" id="IPR000515">
    <property type="entry name" value="MetI-like"/>
</dbReference>
<dbReference type="PANTHER" id="PTHR30183:SF8">
    <property type="entry name" value="MOLYBDENUM TRANSPORT SYSTEM PERMEASE"/>
    <property type="match status" value="1"/>
</dbReference>
<accession>A0A286SGI3</accession>
<evidence type="ECO:0000256" key="3">
    <source>
        <dbReference type="ARBA" id="ARBA00007069"/>
    </source>
</evidence>
<dbReference type="PROSITE" id="PS50928">
    <property type="entry name" value="ABC_TM1"/>
    <property type="match status" value="1"/>
</dbReference>
<evidence type="ECO:0000313" key="13">
    <source>
        <dbReference type="EMBL" id="ATB26626.1"/>
    </source>
</evidence>
<keyword evidence="4 10" id="KW-0813">Transport</keyword>
<evidence type="ECO:0000256" key="10">
    <source>
        <dbReference type="RuleBase" id="RU363032"/>
    </source>
</evidence>
<evidence type="ECO:0000256" key="1">
    <source>
        <dbReference type="ARBA" id="ARBA00002949"/>
    </source>
</evidence>
<dbReference type="AlphaFoldDB" id="A0A286SGI3"/>
<evidence type="ECO:0000313" key="14">
    <source>
        <dbReference type="Proteomes" id="UP000217289"/>
    </source>
</evidence>
<evidence type="ECO:0000256" key="5">
    <source>
        <dbReference type="ARBA" id="ARBA00022475"/>
    </source>
</evidence>